<dbReference type="InterPro" id="IPR025665">
    <property type="entry name" value="Beta-barrel_OMP_2"/>
</dbReference>
<dbReference type="Pfam" id="PF13568">
    <property type="entry name" value="OMP_b-brl_2"/>
    <property type="match status" value="1"/>
</dbReference>
<feature type="domain" description="Outer membrane protein beta-barrel" evidence="2">
    <location>
        <begin position="17"/>
        <end position="175"/>
    </location>
</feature>
<keyword evidence="4" id="KW-1185">Reference proteome</keyword>
<evidence type="ECO:0000259" key="2">
    <source>
        <dbReference type="Pfam" id="PF13568"/>
    </source>
</evidence>
<accession>A0A386HLJ3</accession>
<feature type="signal peptide" evidence="1">
    <location>
        <begin position="1"/>
        <end position="18"/>
    </location>
</feature>
<evidence type="ECO:0000313" key="4">
    <source>
        <dbReference type="Proteomes" id="UP000266118"/>
    </source>
</evidence>
<dbReference type="Gene3D" id="2.40.160.20">
    <property type="match status" value="1"/>
</dbReference>
<dbReference type="AlphaFoldDB" id="A0A386HLJ3"/>
<name>A0A386HLJ3_9BACT</name>
<evidence type="ECO:0000313" key="3">
    <source>
        <dbReference type="EMBL" id="AYD46767.1"/>
    </source>
</evidence>
<dbReference type="EMBL" id="CP032489">
    <property type="protein sequence ID" value="AYD46767.1"/>
    <property type="molecule type" value="Genomic_DNA"/>
</dbReference>
<evidence type="ECO:0000256" key="1">
    <source>
        <dbReference type="SAM" id="SignalP"/>
    </source>
</evidence>
<dbReference type="InterPro" id="IPR011250">
    <property type="entry name" value="OMP/PagP_B-barrel"/>
</dbReference>
<dbReference type="OrthoDB" id="947434at2"/>
<organism evidence="3 4">
    <name type="scientific">Arachidicoccus soli</name>
    <dbReference type="NCBI Taxonomy" id="2341117"/>
    <lineage>
        <taxon>Bacteria</taxon>
        <taxon>Pseudomonadati</taxon>
        <taxon>Bacteroidota</taxon>
        <taxon>Chitinophagia</taxon>
        <taxon>Chitinophagales</taxon>
        <taxon>Chitinophagaceae</taxon>
        <taxon>Arachidicoccus</taxon>
    </lineage>
</organism>
<protein>
    <submittedName>
        <fullName evidence="3">PorT family protein</fullName>
    </submittedName>
</protein>
<dbReference type="RefSeq" id="WP_119985138.1">
    <property type="nucleotide sequence ID" value="NZ_CP032489.1"/>
</dbReference>
<gene>
    <name evidence="3" type="ORF">D6B99_03540</name>
</gene>
<dbReference type="KEGG" id="ark:D6B99_03540"/>
<sequence length="206" mass="22420">MKKLLLAAAVLFSTAAFSQTSLRFGIKAGGTVSFSKVDVQNISVKGKSDFGFWGGGLMEVSPNNPNNKFKIQLEALYNNINSKFNNSSDSRIQDKINLQQINIPLLAKYFIIPSLSINAGPTFNFNIAGKEKVSDSTGAVVSQDLKGQLNTFQIGAAVGATYYIYKGFFVDGRYNPLFGQINKKQNGDFGSKIRVSTISLGIGYKF</sequence>
<proteinExistence type="predicted"/>
<keyword evidence="1" id="KW-0732">Signal</keyword>
<dbReference type="Proteomes" id="UP000266118">
    <property type="component" value="Chromosome"/>
</dbReference>
<reference evidence="3 4" key="1">
    <citation type="submission" date="2018-09" db="EMBL/GenBank/DDBJ databases">
        <title>Arachidicoccus sp. nov., a bacterium isolated from soil.</title>
        <authorList>
            <person name="Weon H.-Y."/>
            <person name="Kwon S.-W."/>
            <person name="Lee S.A."/>
        </authorList>
    </citation>
    <scope>NUCLEOTIDE SEQUENCE [LARGE SCALE GENOMIC DNA]</scope>
    <source>
        <strain evidence="3 4">KIS59-12</strain>
    </source>
</reference>
<dbReference type="SUPFAM" id="SSF56925">
    <property type="entry name" value="OMPA-like"/>
    <property type="match status" value="1"/>
</dbReference>
<feature type="chain" id="PRO_5017225170" evidence="1">
    <location>
        <begin position="19"/>
        <end position="206"/>
    </location>
</feature>